<evidence type="ECO:0000313" key="6">
    <source>
        <dbReference type="Proteomes" id="UP000092482"/>
    </source>
</evidence>
<dbReference type="Gene3D" id="3.30.428.10">
    <property type="entry name" value="HIT-like"/>
    <property type="match status" value="1"/>
</dbReference>
<evidence type="ECO:0000256" key="3">
    <source>
        <dbReference type="PROSITE-ProRule" id="PRU00464"/>
    </source>
</evidence>
<dbReference type="PRINTS" id="PR00332">
    <property type="entry name" value="HISTRIAD"/>
</dbReference>
<protein>
    <submittedName>
        <fullName evidence="5">HIT family protein</fullName>
    </submittedName>
</protein>
<feature type="short sequence motif" description="Histidine triad motif" evidence="2 3">
    <location>
        <begin position="91"/>
        <end position="95"/>
    </location>
</feature>
<dbReference type="PANTHER" id="PTHR46648">
    <property type="entry name" value="HIT FAMILY PROTEIN 1"/>
    <property type="match status" value="1"/>
</dbReference>
<dbReference type="InterPro" id="IPR011146">
    <property type="entry name" value="HIT-like"/>
</dbReference>
<dbReference type="InterPro" id="IPR036265">
    <property type="entry name" value="HIT-like_sf"/>
</dbReference>
<dbReference type="Proteomes" id="UP000092482">
    <property type="component" value="Chromosome"/>
</dbReference>
<gene>
    <name evidence="5" type="ORF">SGUI_0374</name>
</gene>
<dbReference type="InterPro" id="IPR001310">
    <property type="entry name" value="Histidine_triad_HIT"/>
</dbReference>
<dbReference type="PATRIC" id="fig|1758689.4.peg.379"/>
<dbReference type="PANTHER" id="PTHR46648:SF1">
    <property type="entry name" value="ADENOSINE 5'-MONOPHOSPHORAMIDASE HNT1"/>
    <property type="match status" value="1"/>
</dbReference>
<dbReference type="AlphaFoldDB" id="A0A1B1N8K9"/>
<organism evidence="5 6">
    <name type="scientific">Serinicoccus hydrothermalis</name>
    <dbReference type="NCBI Taxonomy" id="1758689"/>
    <lineage>
        <taxon>Bacteria</taxon>
        <taxon>Bacillati</taxon>
        <taxon>Actinomycetota</taxon>
        <taxon>Actinomycetes</taxon>
        <taxon>Micrococcales</taxon>
        <taxon>Ornithinimicrobiaceae</taxon>
        <taxon>Serinicoccus</taxon>
    </lineage>
</organism>
<dbReference type="Pfam" id="PF01230">
    <property type="entry name" value="HIT"/>
    <property type="match status" value="1"/>
</dbReference>
<dbReference type="GO" id="GO:0003824">
    <property type="term" value="F:catalytic activity"/>
    <property type="evidence" value="ECO:0007669"/>
    <property type="project" value="InterPro"/>
</dbReference>
<keyword evidence="6" id="KW-1185">Reference proteome</keyword>
<dbReference type="SUPFAM" id="SSF54197">
    <property type="entry name" value="HIT-like"/>
    <property type="match status" value="1"/>
</dbReference>
<dbReference type="GO" id="GO:0009117">
    <property type="term" value="P:nucleotide metabolic process"/>
    <property type="evidence" value="ECO:0007669"/>
    <property type="project" value="TreeGrafter"/>
</dbReference>
<sequence length="131" mass="14357">MSTIFTKIIEGEIPGHIVWSDEVCAAFLDIEPLTPGHVLVVPRDETDHWVDLPTGTLDHVMNVAATIGRAQQQVYGAERVGIIVQGFEVPHAHVHVFPTSDPGDFDLTRKGPRDEEDLAADAAALREALER</sequence>
<proteinExistence type="predicted"/>
<name>A0A1B1N8K9_9MICO</name>
<evidence type="ECO:0000256" key="1">
    <source>
        <dbReference type="PIRSR" id="PIRSR601310-1"/>
    </source>
</evidence>
<dbReference type="EMBL" id="CP014989">
    <property type="protein sequence ID" value="ANS77770.1"/>
    <property type="molecule type" value="Genomic_DNA"/>
</dbReference>
<evidence type="ECO:0000313" key="5">
    <source>
        <dbReference type="EMBL" id="ANS77770.1"/>
    </source>
</evidence>
<dbReference type="RefSeq" id="WP_066635563.1">
    <property type="nucleotide sequence ID" value="NZ_CP014989.1"/>
</dbReference>
<feature type="active site" description="Tele-AMP-histidine intermediate" evidence="1">
    <location>
        <position position="93"/>
    </location>
</feature>
<evidence type="ECO:0000256" key="2">
    <source>
        <dbReference type="PIRSR" id="PIRSR601310-3"/>
    </source>
</evidence>
<dbReference type="OrthoDB" id="9784774at2"/>
<accession>A0A1B1N8K9</accession>
<evidence type="ECO:0000259" key="4">
    <source>
        <dbReference type="PROSITE" id="PS51084"/>
    </source>
</evidence>
<dbReference type="STRING" id="1758689.SGUI_0374"/>
<feature type="domain" description="HIT" evidence="4">
    <location>
        <begin position="4"/>
        <end position="107"/>
    </location>
</feature>
<dbReference type="KEGG" id="serj:SGUI_0374"/>
<reference evidence="5 6" key="1">
    <citation type="submission" date="2016-03" db="EMBL/GenBank/DDBJ databases">
        <title>Shallow-sea hydrothermal system.</title>
        <authorList>
            <person name="Tang K."/>
        </authorList>
    </citation>
    <scope>NUCLEOTIDE SEQUENCE [LARGE SCALE GENOMIC DNA]</scope>
    <source>
        <strain evidence="5 6">JLT9</strain>
    </source>
</reference>
<dbReference type="PROSITE" id="PS51084">
    <property type="entry name" value="HIT_2"/>
    <property type="match status" value="1"/>
</dbReference>